<organism evidence="1 2">
    <name type="scientific">Artomyces pyxidatus</name>
    <dbReference type="NCBI Taxonomy" id="48021"/>
    <lineage>
        <taxon>Eukaryota</taxon>
        <taxon>Fungi</taxon>
        <taxon>Dikarya</taxon>
        <taxon>Basidiomycota</taxon>
        <taxon>Agaricomycotina</taxon>
        <taxon>Agaricomycetes</taxon>
        <taxon>Russulales</taxon>
        <taxon>Auriscalpiaceae</taxon>
        <taxon>Artomyces</taxon>
    </lineage>
</organism>
<evidence type="ECO:0000313" key="1">
    <source>
        <dbReference type="EMBL" id="KAI0059194.1"/>
    </source>
</evidence>
<sequence length="212" mass="22664">MASEQAPTGNDAGAQQTFEAHEIRITSHGKIQAWVDFALQFFEANEEKALVFHTLPFKGKAAGDEKKTGISPSTTTIPRLISVVEIVKREYLKMLDAKSMAALVGLYQYNELGCLEDLGDADDDTADSMEARASMLTAALGGSKNVKVTRSPYMKVTLCRKELPGLAEKGATCVQPAAKRTLTKSSKGRLRKRLKTAAAAAKTAAAAAEAAD</sequence>
<dbReference type="EMBL" id="MU277228">
    <property type="protein sequence ID" value="KAI0059194.1"/>
    <property type="molecule type" value="Genomic_DNA"/>
</dbReference>
<name>A0ACB8SRR7_9AGAM</name>
<keyword evidence="2" id="KW-1185">Reference proteome</keyword>
<reference evidence="1" key="1">
    <citation type="submission" date="2021-03" db="EMBL/GenBank/DDBJ databases">
        <authorList>
            <consortium name="DOE Joint Genome Institute"/>
            <person name="Ahrendt S."/>
            <person name="Looney B.P."/>
            <person name="Miyauchi S."/>
            <person name="Morin E."/>
            <person name="Drula E."/>
            <person name="Courty P.E."/>
            <person name="Chicoki N."/>
            <person name="Fauchery L."/>
            <person name="Kohler A."/>
            <person name="Kuo A."/>
            <person name="Labutti K."/>
            <person name="Pangilinan J."/>
            <person name="Lipzen A."/>
            <person name="Riley R."/>
            <person name="Andreopoulos W."/>
            <person name="He G."/>
            <person name="Johnson J."/>
            <person name="Barry K.W."/>
            <person name="Grigoriev I.V."/>
            <person name="Nagy L."/>
            <person name="Hibbett D."/>
            <person name="Henrissat B."/>
            <person name="Matheny P.B."/>
            <person name="Labbe J."/>
            <person name="Martin F."/>
        </authorList>
    </citation>
    <scope>NUCLEOTIDE SEQUENCE</scope>
    <source>
        <strain evidence="1">HHB10654</strain>
    </source>
</reference>
<gene>
    <name evidence="1" type="ORF">BV25DRAFT_1809363</name>
</gene>
<comment type="caution">
    <text evidence="1">The sequence shown here is derived from an EMBL/GenBank/DDBJ whole genome shotgun (WGS) entry which is preliminary data.</text>
</comment>
<proteinExistence type="predicted"/>
<evidence type="ECO:0000313" key="2">
    <source>
        <dbReference type="Proteomes" id="UP000814140"/>
    </source>
</evidence>
<protein>
    <submittedName>
        <fullName evidence="1">Uncharacterized protein</fullName>
    </submittedName>
</protein>
<dbReference type="Proteomes" id="UP000814140">
    <property type="component" value="Unassembled WGS sequence"/>
</dbReference>
<reference evidence="1" key="2">
    <citation type="journal article" date="2022" name="New Phytol.">
        <title>Evolutionary transition to the ectomycorrhizal habit in the genomes of a hyperdiverse lineage of mushroom-forming fungi.</title>
        <authorList>
            <person name="Looney B."/>
            <person name="Miyauchi S."/>
            <person name="Morin E."/>
            <person name="Drula E."/>
            <person name="Courty P.E."/>
            <person name="Kohler A."/>
            <person name="Kuo A."/>
            <person name="LaButti K."/>
            <person name="Pangilinan J."/>
            <person name="Lipzen A."/>
            <person name="Riley R."/>
            <person name="Andreopoulos W."/>
            <person name="He G."/>
            <person name="Johnson J."/>
            <person name="Nolan M."/>
            <person name="Tritt A."/>
            <person name="Barry K.W."/>
            <person name="Grigoriev I.V."/>
            <person name="Nagy L.G."/>
            <person name="Hibbett D."/>
            <person name="Henrissat B."/>
            <person name="Matheny P.B."/>
            <person name="Labbe J."/>
            <person name="Martin F.M."/>
        </authorList>
    </citation>
    <scope>NUCLEOTIDE SEQUENCE</scope>
    <source>
        <strain evidence="1">HHB10654</strain>
    </source>
</reference>
<accession>A0ACB8SRR7</accession>